<proteinExistence type="predicted"/>
<dbReference type="Proteomes" id="UP001161017">
    <property type="component" value="Unassembled WGS sequence"/>
</dbReference>
<dbReference type="PANTHER" id="PTHR10887:SF495">
    <property type="entry name" value="HELICASE SENATAXIN ISOFORM X1-RELATED"/>
    <property type="match status" value="1"/>
</dbReference>
<keyword evidence="1" id="KW-0067">ATP-binding</keyword>
<feature type="compositionally biased region" description="Polar residues" evidence="3">
    <location>
        <begin position="413"/>
        <end position="424"/>
    </location>
</feature>
<keyword evidence="2" id="KW-0863">Zinc-finger</keyword>
<dbReference type="InterPro" id="IPR041679">
    <property type="entry name" value="DNA2/NAM7-like_C"/>
</dbReference>
<feature type="chain" id="PRO_5041271407" description="CCHC-type domain-containing protein" evidence="4">
    <location>
        <begin position="18"/>
        <end position="1179"/>
    </location>
</feature>
<dbReference type="PROSITE" id="PS50158">
    <property type="entry name" value="ZF_CCHC"/>
    <property type="match status" value="1"/>
</dbReference>
<keyword evidence="1" id="KW-0347">Helicase</keyword>
<evidence type="ECO:0000313" key="6">
    <source>
        <dbReference type="EMBL" id="MDI1492487.1"/>
    </source>
</evidence>
<dbReference type="InterPro" id="IPR001878">
    <property type="entry name" value="Znf_CCHC"/>
</dbReference>
<feature type="compositionally biased region" description="Basic and acidic residues" evidence="3">
    <location>
        <begin position="392"/>
        <end position="412"/>
    </location>
</feature>
<dbReference type="InterPro" id="IPR027417">
    <property type="entry name" value="P-loop_NTPase"/>
</dbReference>
<feature type="domain" description="CCHC-type" evidence="5">
    <location>
        <begin position="1025"/>
        <end position="1039"/>
    </location>
</feature>
<feature type="compositionally biased region" description="Acidic residues" evidence="3">
    <location>
        <begin position="534"/>
        <end position="566"/>
    </location>
</feature>
<evidence type="ECO:0000256" key="3">
    <source>
        <dbReference type="SAM" id="MobiDB-lite"/>
    </source>
</evidence>
<dbReference type="SUPFAM" id="SSF52540">
    <property type="entry name" value="P-loop containing nucleoside triphosphate hydrolases"/>
    <property type="match status" value="1"/>
</dbReference>
<dbReference type="InterPro" id="IPR041677">
    <property type="entry name" value="DNA2/NAM7_AAA_11"/>
</dbReference>
<dbReference type="PANTHER" id="PTHR10887">
    <property type="entry name" value="DNA2/NAM7 HELICASE FAMILY"/>
    <property type="match status" value="1"/>
</dbReference>
<dbReference type="GO" id="GO:0008270">
    <property type="term" value="F:zinc ion binding"/>
    <property type="evidence" value="ECO:0007669"/>
    <property type="project" value="UniProtKB-KW"/>
</dbReference>
<keyword evidence="4" id="KW-0732">Signal</keyword>
<keyword evidence="2" id="KW-0479">Metal-binding</keyword>
<dbReference type="GO" id="GO:0004386">
    <property type="term" value="F:helicase activity"/>
    <property type="evidence" value="ECO:0007669"/>
    <property type="project" value="InterPro"/>
</dbReference>
<keyword evidence="7" id="KW-1185">Reference proteome</keyword>
<keyword evidence="1" id="KW-0378">Hydrolase</keyword>
<feature type="signal peptide" evidence="4">
    <location>
        <begin position="1"/>
        <end position="17"/>
    </location>
</feature>
<accession>A0AA43QUH3</accession>
<dbReference type="CDD" id="cd18808">
    <property type="entry name" value="SF1_C_Upf1"/>
    <property type="match status" value="1"/>
</dbReference>
<evidence type="ECO:0000256" key="1">
    <source>
        <dbReference type="ARBA" id="ARBA00022806"/>
    </source>
</evidence>
<evidence type="ECO:0000256" key="4">
    <source>
        <dbReference type="SAM" id="SignalP"/>
    </source>
</evidence>
<dbReference type="InterPro" id="IPR047187">
    <property type="entry name" value="SF1_C_Upf1"/>
</dbReference>
<dbReference type="InterPro" id="IPR045055">
    <property type="entry name" value="DNA2/NAM7-like"/>
</dbReference>
<dbReference type="Gene3D" id="3.40.50.300">
    <property type="entry name" value="P-loop containing nucleotide triphosphate hydrolases"/>
    <property type="match status" value="3"/>
</dbReference>
<feature type="compositionally biased region" description="Basic and acidic residues" evidence="3">
    <location>
        <begin position="509"/>
        <end position="525"/>
    </location>
</feature>
<dbReference type="AlphaFoldDB" id="A0AA43QUH3"/>
<evidence type="ECO:0000259" key="5">
    <source>
        <dbReference type="PROSITE" id="PS50158"/>
    </source>
</evidence>
<name>A0AA43QUH3_9LECA</name>
<feature type="compositionally biased region" description="Basic and acidic residues" evidence="3">
    <location>
        <begin position="43"/>
        <end position="58"/>
    </location>
</feature>
<dbReference type="EMBL" id="JAPUFD010000019">
    <property type="protein sequence ID" value="MDI1492487.1"/>
    <property type="molecule type" value="Genomic_DNA"/>
</dbReference>
<evidence type="ECO:0000256" key="2">
    <source>
        <dbReference type="PROSITE-ProRule" id="PRU00047"/>
    </source>
</evidence>
<sequence>MNLVAAVLLVHKRQLLATATKEDPDPDQNADAGDFASATATAEDAHSDQNLDEHDEGSAKASGLLGDLDENAGVEAAMAATAAEDSAGDVLDFLLGSVTLADGSVDGDESEASEIANEGRKASPLKVYLSPEIPNVTGRMLVNTAKRMIDGQGPRVDEIRASITCREVPASDSARLENLMPELTYEQSVDMSVISQSFNKKQHQAKRELFSSARPILLIQGRPGTGKTWWTARMIAMLKTLSIPVLATAPSNVATDTIAANILDLDTQYGTCVHPIRYAGDGFEVNQRVWFWNTFHGKPNKRPTDLEDLTVQEDLLQSDNDTLSFAGKSRRHPLRGSKASLQRRVLEEARIFVNGEFQTQNPEPIEGDQFIEFREMWYDPNFPIDQAAAKSRAFEQSDHSVQDDNHSVHTGDDQQSNSNHNLDPNNEEPASNGGLHSDDDQQSESNHSFHGKTCRDFPPRWSPVSLPRRVLEEARIFVDGSFQALKADPIEDDQYVAFRDMWYDPDFPVNKEEATSRSKGQEVAKQDATAEPDAAAEQDAPIEPDAAAEQDAPIEPDVPAEPDAPEQDAAAKSDSAKSNPPEPFLPSVRRVSRDGLAIAMSNAKCIVTTCAPSGSPLIRQHFHSRVVLDDEAGYAHTLEVMTTIVTRLERGELAVVVFIGHTKQLRPVVTSKYVKKADETDLNPFWAQLQIPLFAQMEDAGYEVTMLRKQNRMVPGLGEFSNKTFYKGKLKDSPETAFTDRPIACSVLNTLRGYFRLPVETTKALLNVPTGVTITTSSTSRLNRKSLAVILYPIAVITGRYYYFKLPVEYSIAMLNVPHGVTVTTSSTSRVHHQIMTVTLHIIALLLRRHACEATQITIVTPYSAQVFAYTRATKASIASFEKARPTIDVDFSGIRVEASVVFLDMVVAKMRVGTPGFITDPRRLKVALTRGRDATIVVGDTDVFLEQEAKAEEKKLKENPEQMVKLHFDANVKSVLKKMFLFNRNHNAIFQYSETDIAKFAVLRFIGTKSTDDDERDILKKYACNACGELGHQKEGCPLGGKQITHRFTHARDVRAGATSRASVLKDGAESVASPRLSVNTSLAANALGTGILRSVASSKTSGLVVDAAVLATSLVPPALSPGRRTQRHGQIFRSKQSLRPAPTMSQQRSQMLTPWQRLKPINSPESITLMTMGKKRG</sequence>
<gene>
    <name evidence="6" type="ORF">OHK93_003701</name>
</gene>
<dbReference type="Pfam" id="PF13086">
    <property type="entry name" value="AAA_11"/>
    <property type="match status" value="2"/>
</dbReference>
<keyword evidence="1" id="KW-0547">Nucleotide-binding</keyword>
<protein>
    <recommendedName>
        <fullName evidence="5">CCHC-type domain-containing protein</fullName>
    </recommendedName>
</protein>
<comment type="caution">
    <text evidence="6">The sequence shown here is derived from an EMBL/GenBank/DDBJ whole genome shotgun (WGS) entry which is preliminary data.</text>
</comment>
<feature type="region of interest" description="Disordered" evidence="3">
    <location>
        <begin position="19"/>
        <end position="65"/>
    </location>
</feature>
<keyword evidence="2" id="KW-0862">Zinc</keyword>
<feature type="region of interest" description="Disordered" evidence="3">
    <location>
        <begin position="509"/>
        <end position="588"/>
    </location>
</feature>
<organism evidence="6 7">
    <name type="scientific">Ramalina farinacea</name>
    <dbReference type="NCBI Taxonomy" id="258253"/>
    <lineage>
        <taxon>Eukaryota</taxon>
        <taxon>Fungi</taxon>
        <taxon>Dikarya</taxon>
        <taxon>Ascomycota</taxon>
        <taxon>Pezizomycotina</taxon>
        <taxon>Lecanoromycetes</taxon>
        <taxon>OSLEUM clade</taxon>
        <taxon>Lecanoromycetidae</taxon>
        <taxon>Lecanorales</taxon>
        <taxon>Lecanorineae</taxon>
        <taxon>Ramalinaceae</taxon>
        <taxon>Ramalina</taxon>
    </lineage>
</organism>
<dbReference type="Pfam" id="PF13087">
    <property type="entry name" value="AAA_12"/>
    <property type="match status" value="1"/>
</dbReference>
<reference evidence="6" key="1">
    <citation type="journal article" date="2023" name="Genome Biol. Evol.">
        <title>First Whole Genome Sequence and Flow Cytometry Genome Size Data for the Lichen-Forming Fungus Ramalina farinacea (Ascomycota).</title>
        <authorList>
            <person name="Llewellyn T."/>
            <person name="Mian S."/>
            <person name="Hill R."/>
            <person name="Leitch I.J."/>
            <person name="Gaya E."/>
        </authorList>
    </citation>
    <scope>NUCLEOTIDE SEQUENCE</scope>
    <source>
        <strain evidence="6">LIQ254RAFAR</strain>
    </source>
</reference>
<feature type="region of interest" description="Disordered" evidence="3">
    <location>
        <begin position="390"/>
        <end position="462"/>
    </location>
</feature>
<dbReference type="GO" id="GO:0003676">
    <property type="term" value="F:nucleic acid binding"/>
    <property type="evidence" value="ECO:0007669"/>
    <property type="project" value="InterPro"/>
</dbReference>
<evidence type="ECO:0000313" key="7">
    <source>
        <dbReference type="Proteomes" id="UP001161017"/>
    </source>
</evidence>